<protein>
    <submittedName>
        <fullName evidence="8">Uncharacterized protein LOC113097029</fullName>
    </submittedName>
</protein>
<dbReference type="Proteomes" id="UP000515129">
    <property type="component" value="Unplaced"/>
</dbReference>
<evidence type="ECO:0000313" key="7">
    <source>
        <dbReference type="Proteomes" id="UP000515129"/>
    </source>
</evidence>
<reference evidence="8" key="1">
    <citation type="submission" date="2025-08" db="UniProtKB">
        <authorList>
            <consortium name="RefSeq"/>
        </authorList>
    </citation>
    <scope>IDENTIFICATION</scope>
    <source>
        <strain evidence="8">Wakin</strain>
        <tissue evidence="8">Muscle</tissue>
    </source>
</reference>
<keyword evidence="1" id="KW-0479">Metal-binding</keyword>
<dbReference type="RefSeq" id="XP_026118048.1">
    <property type="nucleotide sequence ID" value="XM_026262263.1"/>
</dbReference>
<name>A0A6P6PAK1_CARAU</name>
<dbReference type="InterPro" id="IPR003656">
    <property type="entry name" value="Znf_BED"/>
</dbReference>
<keyword evidence="7" id="KW-1185">Reference proteome</keyword>
<evidence type="ECO:0000256" key="3">
    <source>
        <dbReference type="ARBA" id="ARBA00022833"/>
    </source>
</evidence>
<feature type="domain" description="BED-type" evidence="6">
    <location>
        <begin position="50"/>
        <end position="112"/>
    </location>
</feature>
<dbReference type="PANTHER" id="PTHR47501:SF7">
    <property type="entry name" value="TRANSPOSASE"/>
    <property type="match status" value="1"/>
</dbReference>
<keyword evidence="2 4" id="KW-0863">Zinc-finger</keyword>
<dbReference type="InterPro" id="IPR012337">
    <property type="entry name" value="RNaseH-like_sf"/>
</dbReference>
<evidence type="ECO:0000259" key="6">
    <source>
        <dbReference type="PROSITE" id="PS50808"/>
    </source>
</evidence>
<dbReference type="KEGG" id="caua:113097029"/>
<gene>
    <name evidence="8" type="primary">LOC113097029</name>
</gene>
<dbReference type="SUPFAM" id="SSF140996">
    <property type="entry name" value="Hermes dimerisation domain"/>
    <property type="match status" value="1"/>
</dbReference>
<feature type="region of interest" description="Disordered" evidence="5">
    <location>
        <begin position="307"/>
        <end position="331"/>
    </location>
</feature>
<feature type="compositionally biased region" description="Polar residues" evidence="5">
    <location>
        <begin position="40"/>
        <end position="52"/>
    </location>
</feature>
<evidence type="ECO:0000256" key="2">
    <source>
        <dbReference type="ARBA" id="ARBA00022771"/>
    </source>
</evidence>
<dbReference type="SUPFAM" id="SSF53098">
    <property type="entry name" value="Ribonuclease H-like"/>
    <property type="match status" value="1"/>
</dbReference>
<dbReference type="PANTHER" id="PTHR47501">
    <property type="entry name" value="TRANSPOSASE-RELATED"/>
    <property type="match status" value="1"/>
</dbReference>
<feature type="region of interest" description="Disordered" evidence="5">
    <location>
        <begin position="1"/>
        <end position="53"/>
    </location>
</feature>
<feature type="compositionally biased region" description="Acidic residues" evidence="5">
    <location>
        <begin position="319"/>
        <end position="330"/>
    </location>
</feature>
<evidence type="ECO:0000256" key="4">
    <source>
        <dbReference type="PROSITE-ProRule" id="PRU00027"/>
    </source>
</evidence>
<keyword evidence="3" id="KW-0862">Zinc</keyword>
<evidence type="ECO:0000256" key="1">
    <source>
        <dbReference type="ARBA" id="ARBA00022723"/>
    </source>
</evidence>
<evidence type="ECO:0000256" key="5">
    <source>
        <dbReference type="SAM" id="MobiDB-lite"/>
    </source>
</evidence>
<feature type="compositionally biased region" description="Polar residues" evidence="5">
    <location>
        <begin position="1"/>
        <end position="13"/>
    </location>
</feature>
<dbReference type="AlphaFoldDB" id="A0A6P6PAK1"/>
<dbReference type="OrthoDB" id="8772022at2759"/>
<proteinExistence type="predicted"/>
<dbReference type="GO" id="GO:0003677">
    <property type="term" value="F:DNA binding"/>
    <property type="evidence" value="ECO:0007669"/>
    <property type="project" value="InterPro"/>
</dbReference>
<sequence length="682" mass="76809">MARNEIQVQTAANVSERGSVGKSVMSGEMSEASESKGENFGSSSSDGDQQNLPHPWPYLKELFEIVGSKNDSWRMHCKLCEPKNHVLLAFKNSPSNLKKHVERKHPNHLERYKTLTSNTQRRKPEREPDESPPSKQTKLWETRRVSQASLDKSVLHFIIQGLHPPNVVEQQGFIDLVHLLQPNINVISRNTVVNKVEKASLEMKNNLKTVLSELQFIATTTDCWTAYRRGFIGVTAHWIDPQTMTRCCAALACRQLKGSHTFTVLASALNDIHSEFNIREKITRTTTDNGSNFVKAFRVYGQTDENNNLAAESGKGDDGVEDEYDDEEKDSTESMEFVEAGAILDEDDCLEYQLPKHHRCACHLLNLVSTTDVEEANNNTVYKRVSRSTFSKCWSLWNKSARSTTAAEIIEETCKLQLLRPNATRWNSLFLAVERIVRIAREHGERAIAAVCSALKIPMFTPVELAFLSEYAKTMSPVAKALDVLQGEANVQMGWLVPTITLLKTKLQHLHISSKFCRPLIDALLAGLEKRFGQMLKDPELIAAAILVPKFKTCWTSDEQIIKLGLDYIKSYLRDQTVENQGESSHSSEEEDFFSAIKQTSSQENAKQLETYLGCPGDTVEILKSFPAVCNLSLRLNTALPASAACERLFSSAGLIFGPKRARIDSKNFENQLLLKLNRRFW</sequence>
<dbReference type="GeneID" id="113097029"/>
<accession>A0A6P6PAK1</accession>
<evidence type="ECO:0000313" key="8">
    <source>
        <dbReference type="RefSeq" id="XP_026118048.1"/>
    </source>
</evidence>
<dbReference type="GO" id="GO:0008270">
    <property type="term" value="F:zinc ion binding"/>
    <property type="evidence" value="ECO:0007669"/>
    <property type="project" value="UniProtKB-KW"/>
</dbReference>
<feature type="region of interest" description="Disordered" evidence="5">
    <location>
        <begin position="101"/>
        <end position="142"/>
    </location>
</feature>
<organism evidence="7 8">
    <name type="scientific">Carassius auratus</name>
    <name type="common">Goldfish</name>
    <dbReference type="NCBI Taxonomy" id="7957"/>
    <lineage>
        <taxon>Eukaryota</taxon>
        <taxon>Metazoa</taxon>
        <taxon>Chordata</taxon>
        <taxon>Craniata</taxon>
        <taxon>Vertebrata</taxon>
        <taxon>Euteleostomi</taxon>
        <taxon>Actinopterygii</taxon>
        <taxon>Neopterygii</taxon>
        <taxon>Teleostei</taxon>
        <taxon>Ostariophysi</taxon>
        <taxon>Cypriniformes</taxon>
        <taxon>Cyprinidae</taxon>
        <taxon>Cyprininae</taxon>
        <taxon>Carassius</taxon>
    </lineage>
</organism>
<dbReference type="PROSITE" id="PS50808">
    <property type="entry name" value="ZF_BED"/>
    <property type="match status" value="1"/>
</dbReference>